<comment type="caution">
    <text evidence="2">The sequence shown here is derived from an EMBL/GenBank/DDBJ whole genome shotgun (WGS) entry which is preliminary data.</text>
</comment>
<dbReference type="AlphaFoldDB" id="A0A4Z2GKK3"/>
<feature type="compositionally biased region" description="Basic and acidic residues" evidence="1">
    <location>
        <begin position="20"/>
        <end position="30"/>
    </location>
</feature>
<gene>
    <name evidence="2" type="ORF">EYF80_035810</name>
</gene>
<accession>A0A4Z2GKK3</accession>
<evidence type="ECO:0000313" key="2">
    <source>
        <dbReference type="EMBL" id="TNN53986.1"/>
    </source>
</evidence>
<dbReference type="EMBL" id="SRLO01000500">
    <property type="protein sequence ID" value="TNN53986.1"/>
    <property type="molecule type" value="Genomic_DNA"/>
</dbReference>
<evidence type="ECO:0000256" key="1">
    <source>
        <dbReference type="SAM" id="MobiDB-lite"/>
    </source>
</evidence>
<protein>
    <submittedName>
        <fullName evidence="2">Uncharacterized protein</fullName>
    </submittedName>
</protein>
<keyword evidence="3" id="KW-1185">Reference proteome</keyword>
<feature type="region of interest" description="Disordered" evidence="1">
    <location>
        <begin position="1"/>
        <end position="73"/>
    </location>
</feature>
<dbReference type="Proteomes" id="UP000314294">
    <property type="component" value="Unassembled WGS sequence"/>
</dbReference>
<name>A0A4Z2GKK3_9TELE</name>
<organism evidence="2 3">
    <name type="scientific">Liparis tanakae</name>
    <name type="common">Tanaka's snailfish</name>
    <dbReference type="NCBI Taxonomy" id="230148"/>
    <lineage>
        <taxon>Eukaryota</taxon>
        <taxon>Metazoa</taxon>
        <taxon>Chordata</taxon>
        <taxon>Craniata</taxon>
        <taxon>Vertebrata</taxon>
        <taxon>Euteleostomi</taxon>
        <taxon>Actinopterygii</taxon>
        <taxon>Neopterygii</taxon>
        <taxon>Teleostei</taxon>
        <taxon>Neoteleostei</taxon>
        <taxon>Acanthomorphata</taxon>
        <taxon>Eupercaria</taxon>
        <taxon>Perciformes</taxon>
        <taxon>Cottioidei</taxon>
        <taxon>Cottales</taxon>
        <taxon>Liparidae</taxon>
        <taxon>Liparis</taxon>
    </lineage>
</organism>
<proteinExistence type="predicted"/>
<sequence length="73" mass="8565">MHRRDKQGWRTGNRRQHRKRDGETEKERRSGLTCTSQEEKTHALPHHPSVLLRRVRTPHRINGAPVGADRPLD</sequence>
<evidence type="ECO:0000313" key="3">
    <source>
        <dbReference type="Proteomes" id="UP000314294"/>
    </source>
</evidence>
<reference evidence="2 3" key="1">
    <citation type="submission" date="2019-03" db="EMBL/GenBank/DDBJ databases">
        <title>First draft genome of Liparis tanakae, snailfish: a comprehensive survey of snailfish specific genes.</title>
        <authorList>
            <person name="Kim W."/>
            <person name="Song I."/>
            <person name="Jeong J.-H."/>
            <person name="Kim D."/>
            <person name="Kim S."/>
            <person name="Ryu S."/>
            <person name="Song J.Y."/>
            <person name="Lee S.K."/>
        </authorList>
    </citation>
    <scope>NUCLEOTIDE SEQUENCE [LARGE SCALE GENOMIC DNA]</scope>
    <source>
        <tissue evidence="2">Muscle</tissue>
    </source>
</reference>